<keyword evidence="1" id="KW-1133">Transmembrane helix</keyword>
<feature type="transmembrane region" description="Helical" evidence="1">
    <location>
        <begin position="6"/>
        <end position="25"/>
    </location>
</feature>
<feature type="transmembrane region" description="Helical" evidence="1">
    <location>
        <begin position="37"/>
        <end position="58"/>
    </location>
</feature>
<evidence type="ECO:0000256" key="1">
    <source>
        <dbReference type="SAM" id="Phobius"/>
    </source>
</evidence>
<protein>
    <submittedName>
        <fullName evidence="2">Uncharacterized protein</fullName>
    </submittedName>
</protein>
<keyword evidence="1" id="KW-0472">Membrane</keyword>
<name>A0A1S7LLM4_MAGMO</name>
<proteinExistence type="predicted"/>
<accession>A0A1S7LLM4</accession>
<evidence type="ECO:0000313" key="2">
    <source>
        <dbReference type="EMBL" id="CRH07770.1"/>
    </source>
</evidence>
<keyword evidence="1" id="KW-0812">Transmembrane</keyword>
<dbReference type="AlphaFoldDB" id="A0A1S7LLM4"/>
<sequence>MFIIRLILTIALAFGLTAFGLYLITGNQNYLKHLGRGLIFVLFLLIILGGGTLAGRMLGITF</sequence>
<gene>
    <name evidence="2" type="ORF">MAGMO_3637</name>
</gene>
<organism evidence="2">
    <name type="scientific">Magnetococcus massalia (strain MO-1)</name>
    <dbReference type="NCBI Taxonomy" id="451514"/>
    <lineage>
        <taxon>Bacteria</taxon>
        <taxon>Pseudomonadati</taxon>
        <taxon>Pseudomonadota</taxon>
        <taxon>Magnetococcia</taxon>
        <taxon>Magnetococcales</taxon>
        <taxon>Magnetococcaceae</taxon>
        <taxon>Magnetococcus</taxon>
    </lineage>
</organism>
<dbReference type="EMBL" id="LO017727">
    <property type="protein sequence ID" value="CRH07770.1"/>
    <property type="molecule type" value="Genomic_DNA"/>
</dbReference>
<reference evidence="2" key="1">
    <citation type="submission" date="2015-04" db="EMBL/GenBank/DDBJ databases">
        <authorList>
            <person name="Syromyatnikov M.Y."/>
            <person name="Popov V.N."/>
        </authorList>
    </citation>
    <scope>NUCLEOTIDE SEQUENCE</scope>
    <source>
        <strain evidence="2">MO-1</strain>
    </source>
</reference>